<evidence type="ECO:0000256" key="1">
    <source>
        <dbReference type="SAM" id="Phobius"/>
    </source>
</evidence>
<name>A0A9P9YRQ7_9MUSC</name>
<keyword evidence="3" id="KW-1185">Reference proteome</keyword>
<comment type="caution">
    <text evidence="2">The sequence shown here is derived from an EMBL/GenBank/DDBJ whole genome shotgun (WGS) entry which is preliminary data.</text>
</comment>
<dbReference type="EMBL" id="JAMKOV010000003">
    <property type="protein sequence ID" value="KAI8041847.1"/>
    <property type="molecule type" value="Genomic_DNA"/>
</dbReference>
<reference evidence="2" key="1">
    <citation type="journal article" date="2023" name="Genome Biol. Evol.">
        <title>Long-read-based Genome Assembly of Drosophila gunungcola Reveals Fewer Chemosensory Genes in Flower-breeding Species.</title>
        <authorList>
            <person name="Negi A."/>
            <person name="Liao B.Y."/>
            <person name="Yeh S.D."/>
        </authorList>
    </citation>
    <scope>NUCLEOTIDE SEQUENCE</scope>
    <source>
        <strain evidence="2">Sukarami</strain>
    </source>
</reference>
<sequence>MGMAVEEVWTVVVYKNSKLRQETQQVRKSVDVNVVIVIVIVIIHLIPTVVVLPAVVLHRSPHLCFCYNVPDYFG</sequence>
<gene>
    <name evidence="2" type="ORF">M5D96_006116</name>
</gene>
<evidence type="ECO:0000313" key="2">
    <source>
        <dbReference type="EMBL" id="KAI8041847.1"/>
    </source>
</evidence>
<dbReference type="AlphaFoldDB" id="A0A9P9YRQ7"/>
<feature type="transmembrane region" description="Helical" evidence="1">
    <location>
        <begin position="34"/>
        <end position="57"/>
    </location>
</feature>
<keyword evidence="1" id="KW-0812">Transmembrane</keyword>
<keyword evidence="1" id="KW-0472">Membrane</keyword>
<dbReference type="Proteomes" id="UP001059596">
    <property type="component" value="Unassembled WGS sequence"/>
</dbReference>
<keyword evidence="1" id="KW-1133">Transmembrane helix</keyword>
<accession>A0A9P9YRQ7</accession>
<evidence type="ECO:0000313" key="3">
    <source>
        <dbReference type="Proteomes" id="UP001059596"/>
    </source>
</evidence>
<protein>
    <submittedName>
        <fullName evidence="2">Uncharacterized protein</fullName>
    </submittedName>
</protein>
<proteinExistence type="predicted"/>
<organism evidence="2 3">
    <name type="scientific">Drosophila gunungcola</name>
    <name type="common">fruit fly</name>
    <dbReference type="NCBI Taxonomy" id="103775"/>
    <lineage>
        <taxon>Eukaryota</taxon>
        <taxon>Metazoa</taxon>
        <taxon>Ecdysozoa</taxon>
        <taxon>Arthropoda</taxon>
        <taxon>Hexapoda</taxon>
        <taxon>Insecta</taxon>
        <taxon>Pterygota</taxon>
        <taxon>Neoptera</taxon>
        <taxon>Endopterygota</taxon>
        <taxon>Diptera</taxon>
        <taxon>Brachycera</taxon>
        <taxon>Muscomorpha</taxon>
        <taxon>Ephydroidea</taxon>
        <taxon>Drosophilidae</taxon>
        <taxon>Drosophila</taxon>
        <taxon>Sophophora</taxon>
    </lineage>
</organism>